<feature type="domain" description="CCDC66" evidence="3">
    <location>
        <begin position="424"/>
        <end position="564"/>
    </location>
</feature>
<dbReference type="EMBL" id="JAERUA010000014">
    <property type="protein sequence ID" value="KAI1890347.1"/>
    <property type="molecule type" value="Genomic_DNA"/>
</dbReference>
<dbReference type="GO" id="GO:0060271">
    <property type="term" value="P:cilium assembly"/>
    <property type="evidence" value="ECO:0007669"/>
    <property type="project" value="TreeGrafter"/>
</dbReference>
<dbReference type="PANTHER" id="PTHR22736:SF2">
    <property type="entry name" value="COILED-COIL DOMAIN-CONTAINING PROTEIN 66"/>
    <property type="match status" value="1"/>
</dbReference>
<protein>
    <recommendedName>
        <fullName evidence="3">CCDC66 domain-containing protein</fullName>
    </recommendedName>
</protein>
<comment type="caution">
    <text evidence="4">The sequence shown here is derived from an EMBL/GenBank/DDBJ whole genome shotgun (WGS) entry which is preliminary data.</text>
</comment>
<feature type="region of interest" description="Disordered" evidence="2">
    <location>
        <begin position="572"/>
        <end position="624"/>
    </location>
</feature>
<feature type="coiled-coil region" evidence="1">
    <location>
        <begin position="344"/>
        <end position="371"/>
    </location>
</feature>
<dbReference type="GO" id="GO:0005929">
    <property type="term" value="C:cilium"/>
    <property type="evidence" value="ECO:0007669"/>
    <property type="project" value="TreeGrafter"/>
</dbReference>
<feature type="compositionally biased region" description="Basic and acidic residues" evidence="2">
    <location>
        <begin position="225"/>
        <end position="237"/>
    </location>
</feature>
<feature type="region of interest" description="Disordered" evidence="2">
    <location>
        <begin position="642"/>
        <end position="886"/>
    </location>
</feature>
<dbReference type="AlphaFoldDB" id="A0A8T3D429"/>
<feature type="region of interest" description="Disordered" evidence="2">
    <location>
        <begin position="252"/>
        <end position="288"/>
    </location>
</feature>
<proteinExistence type="predicted"/>
<keyword evidence="1" id="KW-0175">Coiled coil</keyword>
<accession>A0A8T3D429</accession>
<evidence type="ECO:0000259" key="3">
    <source>
        <dbReference type="Pfam" id="PF15236"/>
    </source>
</evidence>
<dbReference type="Proteomes" id="UP000829720">
    <property type="component" value="Unassembled WGS sequence"/>
</dbReference>
<feature type="coiled-coil region" evidence="1">
    <location>
        <begin position="471"/>
        <end position="510"/>
    </location>
</feature>
<dbReference type="InterPro" id="IPR039183">
    <property type="entry name" value="CCD66"/>
</dbReference>
<dbReference type="InterPro" id="IPR040467">
    <property type="entry name" value="CCDC66_dom"/>
</dbReference>
<dbReference type="GO" id="GO:0008017">
    <property type="term" value="F:microtubule binding"/>
    <property type="evidence" value="ECO:0007669"/>
    <property type="project" value="TreeGrafter"/>
</dbReference>
<dbReference type="PANTHER" id="PTHR22736">
    <property type="entry name" value="COILED-COIL DOMAIN-CONTAINING PROTEIN 66"/>
    <property type="match status" value="1"/>
</dbReference>
<feature type="region of interest" description="Disordered" evidence="2">
    <location>
        <begin position="159"/>
        <end position="237"/>
    </location>
</feature>
<feature type="compositionally biased region" description="Polar residues" evidence="2">
    <location>
        <begin position="159"/>
        <end position="172"/>
    </location>
</feature>
<feature type="compositionally biased region" description="Basic and acidic residues" evidence="2">
    <location>
        <begin position="60"/>
        <end position="73"/>
    </location>
</feature>
<organism evidence="4 5">
    <name type="scientific">Albula goreensis</name>
    <dbReference type="NCBI Taxonomy" id="1534307"/>
    <lineage>
        <taxon>Eukaryota</taxon>
        <taxon>Metazoa</taxon>
        <taxon>Chordata</taxon>
        <taxon>Craniata</taxon>
        <taxon>Vertebrata</taxon>
        <taxon>Euteleostomi</taxon>
        <taxon>Actinopterygii</taxon>
        <taxon>Neopterygii</taxon>
        <taxon>Teleostei</taxon>
        <taxon>Albuliformes</taxon>
        <taxon>Albulidae</taxon>
        <taxon>Albula</taxon>
    </lineage>
</organism>
<dbReference type="Pfam" id="PF15236">
    <property type="entry name" value="CCDC66"/>
    <property type="match status" value="1"/>
</dbReference>
<feature type="compositionally biased region" description="Basic and acidic residues" evidence="2">
    <location>
        <begin position="581"/>
        <end position="599"/>
    </location>
</feature>
<sequence length="937" mass="103809">MNLGDGLMFQLEDGKPKLVLSTYGAPSKSSKRIVTRTRPQNVLLKSKQISEEPVSGQAQRAREKLAESRKRVIPEMAAVTQEEKAGPKAPGKMAPRATANGTAREAVKAPARARTPRKADRNRPMPARGATKAPQADTLKGGLMCLTQDQLQQILSTISRSPGSSPQEQAAGSPTKPGEETKEDSPTSGAATEGSVDTLLAKLDGLSDERTTMNGMTSGLFSSLGEREREKETLEAKRAQWKKELDEQMALKQQQQKRSPEVSVDCNAWGRPAGGDSRRAGQVGEERASRIASVLEERARSTAQSSSSQQDLPAAIRSAFVLGEAAPAEDPFSAQRQEHQRRWLQELEQQREEAKLRRLHEKQELSQAEDHERWAMHFDSLQKRAPSQLPAALERGEPTSHQLSPSGALSVVSEGMSTFGGDSPGRVSVDTTRGAAPRASYLRTMTSLLDPAQIEERERKRLKQLEHQRAIQAQVEERRRQREREEALRREEEREEEQRVARERDLLQEQYQLDALRERQRKELQSRKTEELYLSVQRAQQEALKDKQEQRIRKLARKGHDISKLLNCLETEAESPTPRVSESRDRGSLMEGGVGREEAAPCPQGTLSSRRDAAVQTEVGKPSQGVAVGTVAAVAGRAVHTPDVSAEYRPQGNGKRPRNTTGGKENVCLGAGQGSLLGLGGDPYEPFARQQRPGGGRGGGRKRPEWNTHRPSKAFVPASERYPQGQRRDRQESRLRRQMELLTLVERNAPGRPGDTEPQPQNPPQGRKAPPHRTDEHTPGSPPHCRGGHVENRGCSPPVPALKNRLQQQAQEPGHPPSQELMEMEERPPSSPFIPYVRTDEVYQLDPLAPLSRPPTQGSQQPAQPGAEHGHPAPPASERDPLLHPELLKNKERQQAILRGLSELRQGLLKKQRELETGLNPLLLVQQGTLSPHFQHM</sequence>
<dbReference type="GO" id="GO:0005874">
    <property type="term" value="C:microtubule"/>
    <property type="evidence" value="ECO:0007669"/>
    <property type="project" value="TreeGrafter"/>
</dbReference>
<keyword evidence="5" id="KW-1185">Reference proteome</keyword>
<feature type="region of interest" description="Disordered" evidence="2">
    <location>
        <begin position="45"/>
        <end position="138"/>
    </location>
</feature>
<feature type="compositionally biased region" description="Basic and acidic residues" evidence="2">
    <location>
        <begin position="276"/>
        <end position="288"/>
    </location>
</feature>
<feature type="compositionally biased region" description="Basic and acidic residues" evidence="2">
    <location>
        <begin position="726"/>
        <end position="739"/>
    </location>
</feature>
<feature type="compositionally biased region" description="Polar residues" evidence="2">
    <location>
        <begin position="212"/>
        <end position="221"/>
    </location>
</feature>
<evidence type="ECO:0000256" key="1">
    <source>
        <dbReference type="SAM" id="Coils"/>
    </source>
</evidence>
<name>A0A8T3D429_9TELE</name>
<feature type="compositionally biased region" description="Basic and acidic residues" evidence="2">
    <location>
        <begin position="877"/>
        <end position="886"/>
    </location>
</feature>
<reference evidence="4" key="1">
    <citation type="submission" date="2021-01" db="EMBL/GenBank/DDBJ databases">
        <authorList>
            <person name="Zahm M."/>
            <person name="Roques C."/>
            <person name="Cabau C."/>
            <person name="Klopp C."/>
            <person name="Donnadieu C."/>
            <person name="Jouanno E."/>
            <person name="Lampietro C."/>
            <person name="Louis A."/>
            <person name="Herpin A."/>
            <person name="Echchiki A."/>
            <person name="Berthelot C."/>
            <person name="Parey E."/>
            <person name="Roest-Crollius H."/>
            <person name="Braasch I."/>
            <person name="Postlethwait J."/>
            <person name="Bobe J."/>
            <person name="Montfort J."/>
            <person name="Bouchez O."/>
            <person name="Begum T."/>
            <person name="Mejri S."/>
            <person name="Adams A."/>
            <person name="Chen W.-J."/>
            <person name="Guiguen Y."/>
        </authorList>
    </citation>
    <scope>NUCLEOTIDE SEQUENCE</scope>
    <source>
        <tissue evidence="4">Blood</tissue>
    </source>
</reference>
<evidence type="ECO:0000313" key="4">
    <source>
        <dbReference type="EMBL" id="KAI1890347.1"/>
    </source>
</evidence>
<dbReference type="OrthoDB" id="10042846at2759"/>
<evidence type="ECO:0000256" key="2">
    <source>
        <dbReference type="SAM" id="MobiDB-lite"/>
    </source>
</evidence>
<feature type="compositionally biased region" description="Gly residues" evidence="2">
    <location>
        <begin position="671"/>
        <end position="681"/>
    </location>
</feature>
<gene>
    <name evidence="4" type="ORF">AGOR_G00152800</name>
</gene>
<evidence type="ECO:0000313" key="5">
    <source>
        <dbReference type="Proteomes" id="UP000829720"/>
    </source>
</evidence>